<dbReference type="Pfam" id="PF22752">
    <property type="entry name" value="DUF488-N3i"/>
    <property type="match status" value="1"/>
</dbReference>
<dbReference type="STRING" id="51670.SAMN04488557_1307"/>
<keyword evidence="2" id="KW-1185">Reference proteome</keyword>
<dbReference type="EMBL" id="FPCH01000001">
    <property type="protein sequence ID" value="SFV29676.1"/>
    <property type="molecule type" value="Genomic_DNA"/>
</dbReference>
<evidence type="ECO:0000313" key="1">
    <source>
        <dbReference type="EMBL" id="SFV29676.1"/>
    </source>
</evidence>
<organism evidence="1 2">
    <name type="scientific">Hyphomicrobium facile</name>
    <dbReference type="NCBI Taxonomy" id="51670"/>
    <lineage>
        <taxon>Bacteria</taxon>
        <taxon>Pseudomonadati</taxon>
        <taxon>Pseudomonadota</taxon>
        <taxon>Alphaproteobacteria</taxon>
        <taxon>Hyphomicrobiales</taxon>
        <taxon>Hyphomicrobiaceae</taxon>
        <taxon>Hyphomicrobium</taxon>
    </lineage>
</organism>
<proteinExistence type="predicted"/>
<dbReference type="InterPro" id="IPR052552">
    <property type="entry name" value="YeaO-like"/>
</dbReference>
<dbReference type="OrthoDB" id="9790745at2"/>
<protein>
    <submittedName>
        <fullName evidence="1">Uncharacterized conserved protein YeaO, DUF488 family</fullName>
    </submittedName>
</protein>
<dbReference type="AlphaFoldDB" id="A0A1I7N518"/>
<reference evidence="2" key="1">
    <citation type="submission" date="2016-10" db="EMBL/GenBank/DDBJ databases">
        <authorList>
            <person name="Varghese N."/>
            <person name="Submissions S."/>
        </authorList>
    </citation>
    <scope>NUCLEOTIDE SEQUENCE [LARGE SCALE GENOMIC DNA]</scope>
    <source>
        <strain evidence="2">DSM 1565</strain>
    </source>
</reference>
<evidence type="ECO:0000313" key="2">
    <source>
        <dbReference type="Proteomes" id="UP000199423"/>
    </source>
</evidence>
<gene>
    <name evidence="1" type="ORF">SAMN04488557_1307</name>
</gene>
<dbReference type="PANTHER" id="PTHR36849:SF1">
    <property type="entry name" value="CYTOPLASMIC PROTEIN"/>
    <property type="match status" value="1"/>
</dbReference>
<dbReference type="RefSeq" id="WP_092865708.1">
    <property type="nucleotide sequence ID" value="NZ_FPCH01000001.1"/>
</dbReference>
<name>A0A1I7N518_9HYPH</name>
<dbReference type="PANTHER" id="PTHR36849">
    <property type="entry name" value="CYTOPLASMIC PROTEIN-RELATED"/>
    <property type="match status" value="1"/>
</dbReference>
<accession>A0A1I7N518</accession>
<sequence length="124" mass="14515">MTASFPASHLRLKRAYEPPESSDGVRILVDRLWPRGVSKEKASLDEWEKDIAPSTELRKWFGHDPERWAEFQRRYRAELREHDDILKRIRALAKSHTVTLVYSAHDEEHNDAVVLKDVLLGRNT</sequence>
<dbReference type="Proteomes" id="UP000199423">
    <property type="component" value="Unassembled WGS sequence"/>
</dbReference>